<dbReference type="Gene3D" id="3.30.300.30">
    <property type="match status" value="1"/>
</dbReference>
<reference evidence="6" key="1">
    <citation type="journal article" date="2019" name="Int. J. Syst. Evol. Microbiol.">
        <title>The Global Catalogue of Microorganisms (GCM) 10K type strain sequencing project: providing services to taxonomists for standard genome sequencing and annotation.</title>
        <authorList>
            <consortium name="The Broad Institute Genomics Platform"/>
            <consortium name="The Broad Institute Genome Sequencing Center for Infectious Disease"/>
            <person name="Wu L."/>
            <person name="Ma J."/>
        </authorList>
    </citation>
    <scope>NUCLEOTIDE SEQUENCE [LARGE SCALE GENOMIC DNA]</scope>
    <source>
        <strain evidence="6">CCUG 15531</strain>
    </source>
</reference>
<gene>
    <name evidence="5" type="ORF">ACFSFW_13050</name>
</gene>
<dbReference type="Pfam" id="PF13193">
    <property type="entry name" value="AMP-binding_C"/>
    <property type="match status" value="1"/>
</dbReference>
<evidence type="ECO:0000259" key="4">
    <source>
        <dbReference type="Pfam" id="PF13193"/>
    </source>
</evidence>
<dbReference type="CDD" id="cd17631">
    <property type="entry name" value="FACL_FadD13-like"/>
    <property type="match status" value="1"/>
</dbReference>
<dbReference type="RefSeq" id="WP_388038921.1">
    <property type="nucleotide sequence ID" value="NZ_JBHUEK010000020.1"/>
</dbReference>
<dbReference type="NCBIfam" id="NF004837">
    <property type="entry name" value="PRK06187.1"/>
    <property type="match status" value="1"/>
</dbReference>
<dbReference type="GO" id="GO:0016874">
    <property type="term" value="F:ligase activity"/>
    <property type="evidence" value="ECO:0007669"/>
    <property type="project" value="UniProtKB-KW"/>
</dbReference>
<evidence type="ECO:0000313" key="5">
    <source>
        <dbReference type="EMBL" id="MFD1779584.1"/>
    </source>
</evidence>
<organism evidence="5 6">
    <name type="scientific">Fredinandcohnia salidurans</name>
    <dbReference type="NCBI Taxonomy" id="2595041"/>
    <lineage>
        <taxon>Bacteria</taxon>
        <taxon>Bacillati</taxon>
        <taxon>Bacillota</taxon>
        <taxon>Bacilli</taxon>
        <taxon>Bacillales</taxon>
        <taxon>Bacillaceae</taxon>
        <taxon>Fredinandcohnia</taxon>
    </lineage>
</organism>
<comment type="caution">
    <text evidence="5">The sequence shown here is derived from an EMBL/GenBank/DDBJ whole genome shotgun (WGS) entry which is preliminary data.</text>
</comment>
<dbReference type="SUPFAM" id="SSF56801">
    <property type="entry name" value="Acetyl-CoA synthetase-like"/>
    <property type="match status" value="1"/>
</dbReference>
<feature type="domain" description="AMP-binding enzyme C-terminal" evidence="4">
    <location>
        <begin position="410"/>
        <end position="485"/>
    </location>
</feature>
<accession>A0ABW4MPP2</accession>
<protein>
    <submittedName>
        <fullName evidence="5">Long-chain fatty acid--CoA ligase</fullName>
    </submittedName>
</protein>
<dbReference type="PANTHER" id="PTHR43201">
    <property type="entry name" value="ACYL-COA SYNTHETASE"/>
    <property type="match status" value="1"/>
</dbReference>
<dbReference type="Pfam" id="PF00501">
    <property type="entry name" value="AMP-binding"/>
    <property type="match status" value="1"/>
</dbReference>
<sequence length="500" mass="56044">MRWELDWIANRARLSPDSIAVVDGETGSRYTFQELNKRAESIACFLKTIGIQKGDRVALISPNDVSYFDLLFACGKIGAIFVPLNWRLSSEEIDYILSNSSPKLVAFSSQFEALLQGNTSREIVKIDSVEYKRIVNEVSTIIEPEECILEEDPLAIIYTGGTTGKPKGVVLSHQSILWNGLNTIVSWNLSAEDVTLTYMPMFHTGGLNALSIPILMMGGKVVIAKNFEPKRAIQLINQEGCTIVLLVPTMYHMMVNTPSFKNVTFPTMHTFLSGGAPCPLEIYQAFEEKGLSFKEGYGLTEAGPNNFFIDPKISRFRRGSVGKAMFFNEVKIMTAEGHEAKAGEVGELLIRGKHVFHHYWNNPDATKEVYNDGWLHTGDLARCDEEGYHYIVGRKKEMIITGGENVYPLEVEQCISKHPAINEVAVIGVPHQKWGEMVIAVVSLMPDQQVSKKELIEFCQEKIGKYKVPKEFIFVEDIPKTHVGKIDKSHLQKTYENLVG</sequence>
<dbReference type="InterPro" id="IPR000873">
    <property type="entry name" value="AMP-dep_synth/lig_dom"/>
</dbReference>
<name>A0ABW4MPP2_9BACI</name>
<evidence type="ECO:0000256" key="2">
    <source>
        <dbReference type="ARBA" id="ARBA00022598"/>
    </source>
</evidence>
<dbReference type="Proteomes" id="UP001597227">
    <property type="component" value="Unassembled WGS sequence"/>
</dbReference>
<dbReference type="PANTHER" id="PTHR43201:SF5">
    <property type="entry name" value="MEDIUM-CHAIN ACYL-COA LIGASE ACSF2, MITOCHONDRIAL"/>
    <property type="match status" value="1"/>
</dbReference>
<dbReference type="InterPro" id="IPR042099">
    <property type="entry name" value="ANL_N_sf"/>
</dbReference>
<dbReference type="PROSITE" id="PS00455">
    <property type="entry name" value="AMP_BINDING"/>
    <property type="match status" value="1"/>
</dbReference>
<feature type="domain" description="AMP-dependent synthetase/ligase" evidence="3">
    <location>
        <begin position="10"/>
        <end position="360"/>
    </location>
</feature>
<keyword evidence="2 5" id="KW-0436">Ligase</keyword>
<evidence type="ECO:0000256" key="1">
    <source>
        <dbReference type="ARBA" id="ARBA00006432"/>
    </source>
</evidence>
<comment type="similarity">
    <text evidence="1">Belongs to the ATP-dependent AMP-binding enzyme family.</text>
</comment>
<evidence type="ECO:0000259" key="3">
    <source>
        <dbReference type="Pfam" id="PF00501"/>
    </source>
</evidence>
<dbReference type="InterPro" id="IPR025110">
    <property type="entry name" value="AMP-bd_C"/>
</dbReference>
<dbReference type="InterPro" id="IPR045851">
    <property type="entry name" value="AMP-bd_C_sf"/>
</dbReference>
<dbReference type="Gene3D" id="3.40.50.12780">
    <property type="entry name" value="N-terminal domain of ligase-like"/>
    <property type="match status" value="1"/>
</dbReference>
<dbReference type="EMBL" id="JBHUEK010000020">
    <property type="protein sequence ID" value="MFD1779584.1"/>
    <property type="molecule type" value="Genomic_DNA"/>
</dbReference>
<evidence type="ECO:0000313" key="6">
    <source>
        <dbReference type="Proteomes" id="UP001597227"/>
    </source>
</evidence>
<dbReference type="InterPro" id="IPR020845">
    <property type="entry name" value="AMP-binding_CS"/>
</dbReference>
<proteinExistence type="inferred from homology"/>
<keyword evidence="6" id="KW-1185">Reference proteome</keyword>